<dbReference type="NCBIfam" id="NF004018">
    <property type="entry name" value="PRK05480.1"/>
    <property type="match status" value="1"/>
</dbReference>
<dbReference type="GO" id="GO:0005524">
    <property type="term" value="F:ATP binding"/>
    <property type="evidence" value="ECO:0007669"/>
    <property type="project" value="InterPro"/>
</dbReference>
<evidence type="ECO:0000256" key="4">
    <source>
        <dbReference type="ARBA" id="ARBA00022741"/>
    </source>
</evidence>
<dbReference type="SUPFAM" id="SSF52540">
    <property type="entry name" value="P-loop containing nucleoside triphosphate hydrolases"/>
    <property type="match status" value="1"/>
</dbReference>
<dbReference type="InterPro" id="IPR006083">
    <property type="entry name" value="PRK/URK"/>
</dbReference>
<dbReference type="UniPathway" id="UPA00574">
    <property type="reaction ID" value="UER00637"/>
</dbReference>
<evidence type="ECO:0000313" key="7">
    <source>
        <dbReference type="EMBL" id="SIN59818.1"/>
    </source>
</evidence>
<evidence type="ECO:0000313" key="8">
    <source>
        <dbReference type="Proteomes" id="UP000185192"/>
    </source>
</evidence>
<dbReference type="PRINTS" id="PR00988">
    <property type="entry name" value="URIDINKINASE"/>
</dbReference>
<feature type="domain" description="Phosphoribulokinase/uridine kinase" evidence="6">
    <location>
        <begin position="6"/>
        <end position="187"/>
    </location>
</feature>
<dbReference type="InterPro" id="IPR000764">
    <property type="entry name" value="Uridine_kinase-like"/>
</dbReference>
<dbReference type="Gene3D" id="3.40.50.300">
    <property type="entry name" value="P-loop containing nucleotide triphosphate hydrolases"/>
    <property type="match status" value="1"/>
</dbReference>
<keyword evidence="4" id="KW-0547">Nucleotide-binding</keyword>
<dbReference type="InterPro" id="IPR027417">
    <property type="entry name" value="P-loop_NTPase"/>
</dbReference>
<gene>
    <name evidence="7" type="ORF">SAMN02745824_0355</name>
</gene>
<dbReference type="CDD" id="cd02023">
    <property type="entry name" value="UMPK"/>
    <property type="match status" value="1"/>
</dbReference>
<evidence type="ECO:0000256" key="3">
    <source>
        <dbReference type="ARBA" id="ARBA00022679"/>
    </source>
</evidence>
<keyword evidence="5 7" id="KW-0418">Kinase</keyword>
<evidence type="ECO:0000259" key="6">
    <source>
        <dbReference type="Pfam" id="PF00485"/>
    </source>
</evidence>
<comment type="pathway">
    <text evidence="1">Pyrimidine metabolism; UMP biosynthesis via salvage pathway; UMP from uridine: step 1/1.</text>
</comment>
<dbReference type="AlphaFoldDB" id="A0A1N6CMI7"/>
<dbReference type="GO" id="GO:0044206">
    <property type="term" value="P:UMP salvage"/>
    <property type="evidence" value="ECO:0007669"/>
    <property type="project" value="UniProtKB-UniPathway"/>
</dbReference>
<evidence type="ECO:0000256" key="1">
    <source>
        <dbReference type="ARBA" id="ARBA00004690"/>
    </source>
</evidence>
<organism evidence="7 8">
    <name type="scientific">Parasphingorhabdus marina DSM 22363</name>
    <dbReference type="NCBI Taxonomy" id="1123272"/>
    <lineage>
        <taxon>Bacteria</taxon>
        <taxon>Pseudomonadati</taxon>
        <taxon>Pseudomonadota</taxon>
        <taxon>Alphaproteobacteria</taxon>
        <taxon>Sphingomonadales</taxon>
        <taxon>Sphingomonadaceae</taxon>
        <taxon>Parasphingorhabdus</taxon>
    </lineage>
</organism>
<dbReference type="GO" id="GO:0004849">
    <property type="term" value="F:uridine kinase activity"/>
    <property type="evidence" value="ECO:0007669"/>
    <property type="project" value="UniProtKB-EC"/>
</dbReference>
<keyword evidence="8" id="KW-1185">Reference proteome</keyword>
<keyword evidence="3" id="KW-0808">Transferase</keyword>
<accession>A0A1N6CMI7</accession>
<dbReference type="EC" id="2.7.1.48" evidence="2"/>
<dbReference type="STRING" id="1123272.SAMN02745824_0355"/>
<dbReference type="Pfam" id="PF00485">
    <property type="entry name" value="PRK"/>
    <property type="match status" value="1"/>
</dbReference>
<name>A0A1N6CMI7_9SPHN</name>
<dbReference type="PANTHER" id="PTHR10285">
    <property type="entry name" value="URIDINE KINASE"/>
    <property type="match status" value="1"/>
</dbReference>
<evidence type="ECO:0000256" key="5">
    <source>
        <dbReference type="ARBA" id="ARBA00022777"/>
    </source>
</evidence>
<dbReference type="Proteomes" id="UP000185192">
    <property type="component" value="Unassembled WGS sequence"/>
</dbReference>
<dbReference type="EMBL" id="FSQW01000001">
    <property type="protein sequence ID" value="SIN59818.1"/>
    <property type="molecule type" value="Genomic_DNA"/>
</dbReference>
<proteinExistence type="predicted"/>
<evidence type="ECO:0000256" key="2">
    <source>
        <dbReference type="ARBA" id="ARBA00012137"/>
    </source>
</evidence>
<sequence>MSPKAIGICGGSCSGKTTLAAHVFATLGPDQCVILPQDDYFFGYGDAPEGKGGPNFDHPDAVDFDKLTRQLAQLRQGQAIDRPLYDFPTHMPKQETCRTEPRPIILVDGILILQHAPLRKQFDLSVFVECEEQVRLNRRAERDVKERGRTADSVYRMFTEQVAPMHDRFVEPSKTHADIVVNSQQSKATLNDQFDAIAESIRLLIQ</sequence>
<reference evidence="8" key="1">
    <citation type="submission" date="2016-11" db="EMBL/GenBank/DDBJ databases">
        <authorList>
            <person name="Varghese N."/>
            <person name="Submissions S."/>
        </authorList>
    </citation>
    <scope>NUCLEOTIDE SEQUENCE [LARGE SCALE GENOMIC DNA]</scope>
    <source>
        <strain evidence="8">DSM 22363</strain>
    </source>
</reference>
<dbReference type="OrthoDB" id="9777642at2"/>
<dbReference type="RefSeq" id="WP_074203441.1">
    <property type="nucleotide sequence ID" value="NZ_FSQW01000001.1"/>
</dbReference>
<protein>
    <recommendedName>
        <fullName evidence="2">uridine/cytidine kinase</fullName>
        <ecNumber evidence="2">2.7.1.48</ecNumber>
    </recommendedName>
</protein>